<dbReference type="PANTHER" id="PTHR43046:SF14">
    <property type="entry name" value="MUTT_NUDIX FAMILY PROTEIN"/>
    <property type="match status" value="1"/>
</dbReference>
<evidence type="ECO:0000313" key="6">
    <source>
        <dbReference type="Proteomes" id="UP000482155"/>
    </source>
</evidence>
<dbReference type="InterPro" id="IPR020476">
    <property type="entry name" value="Nudix_hydrolase"/>
</dbReference>
<comment type="similarity">
    <text evidence="3">Belongs to the Nudix hydrolase family.</text>
</comment>
<dbReference type="RefSeq" id="WP_163961965.1">
    <property type="nucleotide sequence ID" value="NZ_JAAIVB010000028.1"/>
</dbReference>
<dbReference type="PROSITE" id="PS00893">
    <property type="entry name" value="NUDIX_BOX"/>
    <property type="match status" value="1"/>
</dbReference>
<dbReference type="PANTHER" id="PTHR43046">
    <property type="entry name" value="GDP-MANNOSE MANNOSYL HYDROLASE"/>
    <property type="match status" value="1"/>
</dbReference>
<name>A0A6B3SRN2_9BURK</name>
<organism evidence="5 6">
    <name type="scientific">Noviherbaspirillum galbum</name>
    <dbReference type="NCBI Taxonomy" id="2709383"/>
    <lineage>
        <taxon>Bacteria</taxon>
        <taxon>Pseudomonadati</taxon>
        <taxon>Pseudomonadota</taxon>
        <taxon>Betaproteobacteria</taxon>
        <taxon>Burkholderiales</taxon>
        <taxon>Oxalobacteraceae</taxon>
        <taxon>Noviherbaspirillum</taxon>
    </lineage>
</organism>
<keyword evidence="2 3" id="KW-0378">Hydrolase</keyword>
<dbReference type="SUPFAM" id="SSF55811">
    <property type="entry name" value="Nudix"/>
    <property type="match status" value="1"/>
</dbReference>
<dbReference type="Gene3D" id="3.90.79.10">
    <property type="entry name" value="Nucleoside Triphosphate Pyrophosphohydrolase"/>
    <property type="match status" value="1"/>
</dbReference>
<dbReference type="GO" id="GO:0016787">
    <property type="term" value="F:hydrolase activity"/>
    <property type="evidence" value="ECO:0007669"/>
    <property type="project" value="UniProtKB-KW"/>
</dbReference>
<comment type="cofactor">
    <cofactor evidence="1">
        <name>Mg(2+)</name>
        <dbReference type="ChEBI" id="CHEBI:18420"/>
    </cofactor>
</comment>
<reference evidence="5 6" key="1">
    <citation type="submission" date="2020-02" db="EMBL/GenBank/DDBJ databases">
        <authorList>
            <person name="Kim M.K."/>
        </authorList>
    </citation>
    <scope>NUCLEOTIDE SEQUENCE [LARGE SCALE GENOMIC DNA]</scope>
    <source>
        <strain evidence="5 6">17J57-3</strain>
    </source>
</reference>
<gene>
    <name evidence="5" type="ORF">G3574_08380</name>
</gene>
<comment type="caution">
    <text evidence="5">The sequence shown here is derived from an EMBL/GenBank/DDBJ whole genome shotgun (WGS) entry which is preliminary data.</text>
</comment>
<feature type="domain" description="Nudix hydrolase" evidence="4">
    <location>
        <begin position="37"/>
        <end position="175"/>
    </location>
</feature>
<dbReference type="InterPro" id="IPR015797">
    <property type="entry name" value="NUDIX_hydrolase-like_dom_sf"/>
</dbReference>
<dbReference type="InterPro" id="IPR020084">
    <property type="entry name" value="NUDIX_hydrolase_CS"/>
</dbReference>
<proteinExistence type="inferred from homology"/>
<dbReference type="Proteomes" id="UP000482155">
    <property type="component" value="Unassembled WGS sequence"/>
</dbReference>
<evidence type="ECO:0000256" key="2">
    <source>
        <dbReference type="ARBA" id="ARBA00022801"/>
    </source>
</evidence>
<protein>
    <submittedName>
        <fullName evidence="5">NUDIX hydrolase</fullName>
    </submittedName>
</protein>
<keyword evidence="6" id="KW-1185">Reference proteome</keyword>
<evidence type="ECO:0000256" key="1">
    <source>
        <dbReference type="ARBA" id="ARBA00001946"/>
    </source>
</evidence>
<dbReference type="InterPro" id="IPR000086">
    <property type="entry name" value="NUDIX_hydrolase_dom"/>
</dbReference>
<evidence type="ECO:0000256" key="3">
    <source>
        <dbReference type="RuleBase" id="RU003476"/>
    </source>
</evidence>
<evidence type="ECO:0000259" key="4">
    <source>
        <dbReference type="PROSITE" id="PS51462"/>
    </source>
</evidence>
<accession>A0A6B3SRN2</accession>
<dbReference type="EMBL" id="JAAIVB010000028">
    <property type="protein sequence ID" value="NEX61092.1"/>
    <property type="molecule type" value="Genomic_DNA"/>
</dbReference>
<dbReference type="PRINTS" id="PR00502">
    <property type="entry name" value="NUDIXFAMILY"/>
</dbReference>
<dbReference type="Pfam" id="PF00293">
    <property type="entry name" value="NUDIX"/>
    <property type="match status" value="1"/>
</dbReference>
<dbReference type="PROSITE" id="PS51462">
    <property type="entry name" value="NUDIX"/>
    <property type="match status" value="1"/>
</dbReference>
<dbReference type="AlphaFoldDB" id="A0A6B3SRN2"/>
<evidence type="ECO:0000313" key="5">
    <source>
        <dbReference type="EMBL" id="NEX61092.1"/>
    </source>
</evidence>
<sequence>MRPVVFFDAVFIAEEPVASIFEGVSMPALAKTYLQAEVATTCGTLIVNKSGQLLLCHVTGTNHWDIPKGLREYGESTLEAAKRELREETGLQFEDAMFEEIGDFEYVKNKRLYLYKAQAPDSMDSLGNLICTSYFSHRVTGDPTPEMDSFRWASRGSIETLCPLPMARRLLSLEW</sequence>